<organism evidence="2 3">
    <name type="scientific">Desulfitobacterium dichloroeliminans (strain LMG P-21439 / DCA1)</name>
    <dbReference type="NCBI Taxonomy" id="871963"/>
    <lineage>
        <taxon>Bacteria</taxon>
        <taxon>Bacillati</taxon>
        <taxon>Bacillota</taxon>
        <taxon>Clostridia</taxon>
        <taxon>Eubacteriales</taxon>
        <taxon>Desulfitobacteriaceae</taxon>
        <taxon>Desulfitobacterium</taxon>
    </lineage>
</organism>
<dbReference type="OrthoDB" id="9780120at2"/>
<dbReference type="eggNOG" id="COG3580">
    <property type="taxonomic scope" value="Bacteria"/>
</dbReference>
<evidence type="ECO:0000313" key="3">
    <source>
        <dbReference type="Proteomes" id="UP000010797"/>
    </source>
</evidence>
<dbReference type="InterPro" id="IPR018709">
    <property type="entry name" value="CoA_activase_DUF2229"/>
</dbReference>
<dbReference type="Proteomes" id="UP000010797">
    <property type="component" value="Chromosome"/>
</dbReference>
<reference evidence="3" key="1">
    <citation type="submission" date="2012-02" db="EMBL/GenBank/DDBJ databases">
        <title>Complete sequence of Desulfitobacterium dichloroeliminans LMG P-21439.</title>
        <authorList>
            <person name="Lucas S."/>
            <person name="Han J."/>
            <person name="Lapidus A."/>
            <person name="Cheng J.-F."/>
            <person name="Goodwin L."/>
            <person name="Pitluck S."/>
            <person name="Peters L."/>
            <person name="Ovchinnikova G."/>
            <person name="Teshima H."/>
            <person name="Detter J.C."/>
            <person name="Han C."/>
            <person name="Tapia R."/>
            <person name="Land M."/>
            <person name="Hauser L."/>
            <person name="Kyrpides N."/>
            <person name="Ivanova N."/>
            <person name="Pagani I."/>
            <person name="Kruse T."/>
            <person name="de Vos W.M."/>
            <person name="Boon N."/>
            <person name="Smidt H."/>
            <person name="Woyke T."/>
        </authorList>
    </citation>
    <scope>NUCLEOTIDE SEQUENCE [LARGE SCALE GENOMIC DNA]</scope>
    <source>
        <strain evidence="3">LMG P-21439 / DCA1</strain>
    </source>
</reference>
<dbReference type="KEGG" id="ddl:Desdi_0515"/>
<dbReference type="EMBL" id="CP003344">
    <property type="protein sequence ID" value="AGA68054.1"/>
    <property type="molecule type" value="Genomic_DNA"/>
</dbReference>
<dbReference type="PANTHER" id="PTHR32329">
    <property type="entry name" value="BIFUNCTIONAL PROTEIN [INCLUDES 2-HYDROXYACYL-COA DEHYDRATASE (N-TER) AND ITS ACTIVATOR DOMAIN (C_TERM)-RELATED"/>
    <property type="match status" value="1"/>
</dbReference>
<accession>L0F2K4</accession>
<dbReference type="PANTHER" id="PTHR32329:SF2">
    <property type="entry name" value="BIFUNCTIONAL PROTEIN [INCLUDES 2-HYDROXYACYL-COA DEHYDRATASE (N-TER) AND ITS ACTIVATOR DOMAIN (C_TERM)"/>
    <property type="match status" value="1"/>
</dbReference>
<dbReference type="HOGENOM" id="CLU_079876_0_0_9"/>
<evidence type="ECO:0000259" key="1">
    <source>
        <dbReference type="Pfam" id="PF09989"/>
    </source>
</evidence>
<dbReference type="RefSeq" id="WP_015261059.1">
    <property type="nucleotide sequence ID" value="NC_019903.1"/>
</dbReference>
<keyword evidence="3" id="KW-1185">Reference proteome</keyword>
<dbReference type="AlphaFoldDB" id="L0F2K4"/>
<dbReference type="Pfam" id="PF09989">
    <property type="entry name" value="DUF2229"/>
    <property type="match status" value="1"/>
</dbReference>
<evidence type="ECO:0000313" key="2">
    <source>
        <dbReference type="EMBL" id="AGA68054.1"/>
    </source>
</evidence>
<gene>
    <name evidence="2" type="ordered locus">Desdi_0515</name>
</gene>
<dbReference type="STRING" id="871963.Desdi_0515"/>
<dbReference type="Gene3D" id="3.40.50.11900">
    <property type="match status" value="1"/>
</dbReference>
<dbReference type="InterPro" id="IPR051805">
    <property type="entry name" value="Dehydratase_Activator_Redct"/>
</dbReference>
<protein>
    <recommendedName>
        <fullName evidence="1">DUF2229 domain-containing protein</fullName>
    </recommendedName>
</protein>
<proteinExistence type="predicted"/>
<sequence length="313" mass="35671">MKGEITIGIPRAFLFFKYQYLWQIFFAELNCPVIISPETNKRILKDGIDSSIDESCLSAKIYMGHLSYLRGKADYILVPRIVGFGKNEVVCTKFNALYDIVKNTFKDVNLLSYNVDMANRESEWKGFMKMGRELGKNPVQVLRAYLKAKAIQAKQEHQLTAEQESLIRTEDKLKILIISHDYNTYDKVVGYPIIKCLKSLDSVPIYANAADKKKTSLKSRFISDALYWTFNKELIGAIHHYQKEVDGIVFISTFPCGPDSLVNELCLRKIKGVPMANIIVDELQGEAGLQTRIESFVDIIRERKKAGREAHIG</sequence>
<name>L0F2K4_DESDL</name>
<feature type="domain" description="DUF2229" evidence="1">
    <location>
        <begin position="6"/>
        <end position="205"/>
    </location>
</feature>